<protein>
    <submittedName>
        <fullName evidence="1">Uncharacterized protein</fullName>
    </submittedName>
</protein>
<name>A0A843USY9_COLES</name>
<accession>A0A843USY9</accession>
<evidence type="ECO:0000313" key="1">
    <source>
        <dbReference type="EMBL" id="MQL85546.1"/>
    </source>
</evidence>
<comment type="caution">
    <text evidence="1">The sequence shown here is derived from an EMBL/GenBank/DDBJ whole genome shotgun (WGS) entry which is preliminary data.</text>
</comment>
<organism evidence="1 2">
    <name type="scientific">Colocasia esculenta</name>
    <name type="common">Wild taro</name>
    <name type="synonym">Arum esculentum</name>
    <dbReference type="NCBI Taxonomy" id="4460"/>
    <lineage>
        <taxon>Eukaryota</taxon>
        <taxon>Viridiplantae</taxon>
        <taxon>Streptophyta</taxon>
        <taxon>Embryophyta</taxon>
        <taxon>Tracheophyta</taxon>
        <taxon>Spermatophyta</taxon>
        <taxon>Magnoliopsida</taxon>
        <taxon>Liliopsida</taxon>
        <taxon>Araceae</taxon>
        <taxon>Aroideae</taxon>
        <taxon>Colocasieae</taxon>
        <taxon>Colocasia</taxon>
    </lineage>
</organism>
<reference evidence="1" key="1">
    <citation type="submission" date="2017-07" db="EMBL/GenBank/DDBJ databases">
        <title>Taro Niue Genome Assembly and Annotation.</title>
        <authorList>
            <person name="Atibalentja N."/>
            <person name="Keating K."/>
            <person name="Fields C.J."/>
        </authorList>
    </citation>
    <scope>NUCLEOTIDE SEQUENCE</scope>
    <source>
        <strain evidence="1">Niue_2</strain>
        <tissue evidence="1">Leaf</tissue>
    </source>
</reference>
<sequence length="98" mass="11192">MPDSPWPGHDYLSEKEFSDIVMRHLNQGAPTSSLFSLWHMVELRSRRRVETEEILSASGARVDTSRGRTLERLEALAPPAPLPPRIREFRNPAKVLVM</sequence>
<proteinExistence type="predicted"/>
<evidence type="ECO:0000313" key="2">
    <source>
        <dbReference type="Proteomes" id="UP000652761"/>
    </source>
</evidence>
<dbReference type="AlphaFoldDB" id="A0A843USY9"/>
<keyword evidence="2" id="KW-1185">Reference proteome</keyword>
<gene>
    <name evidence="1" type="ORF">Taro_018062</name>
</gene>
<dbReference type="EMBL" id="NMUH01000835">
    <property type="protein sequence ID" value="MQL85546.1"/>
    <property type="molecule type" value="Genomic_DNA"/>
</dbReference>
<dbReference type="Proteomes" id="UP000652761">
    <property type="component" value="Unassembled WGS sequence"/>
</dbReference>